<organism evidence="2 3">
    <name type="scientific">Ensete ventricosum</name>
    <name type="common">Abyssinian banana</name>
    <name type="synonym">Musa ensete</name>
    <dbReference type="NCBI Taxonomy" id="4639"/>
    <lineage>
        <taxon>Eukaryota</taxon>
        <taxon>Viridiplantae</taxon>
        <taxon>Streptophyta</taxon>
        <taxon>Embryophyta</taxon>
        <taxon>Tracheophyta</taxon>
        <taxon>Spermatophyta</taxon>
        <taxon>Magnoliopsida</taxon>
        <taxon>Liliopsida</taxon>
        <taxon>Zingiberales</taxon>
        <taxon>Musaceae</taxon>
        <taxon>Ensete</taxon>
    </lineage>
</organism>
<evidence type="ECO:0000256" key="1">
    <source>
        <dbReference type="SAM" id="MobiDB-lite"/>
    </source>
</evidence>
<reference evidence="2 3" key="1">
    <citation type="submission" date="2022-12" db="EMBL/GenBank/DDBJ databases">
        <title>Chromosome-scale assembly of the Ensete ventricosum genome.</title>
        <authorList>
            <person name="Dussert Y."/>
            <person name="Stocks J."/>
            <person name="Wendawek A."/>
            <person name="Woldeyes F."/>
            <person name="Nichols R.A."/>
            <person name="Borrell J.S."/>
        </authorList>
    </citation>
    <scope>NUCLEOTIDE SEQUENCE [LARGE SCALE GENOMIC DNA]</scope>
    <source>
        <strain evidence="3">cv. Maze</strain>
        <tissue evidence="2">Seeds</tissue>
    </source>
</reference>
<evidence type="ECO:0000313" key="2">
    <source>
        <dbReference type="EMBL" id="KAJ8510606.1"/>
    </source>
</evidence>
<comment type="caution">
    <text evidence="2">The sequence shown here is derived from an EMBL/GenBank/DDBJ whole genome shotgun (WGS) entry which is preliminary data.</text>
</comment>
<accession>A0AAV8QB67</accession>
<protein>
    <submittedName>
        <fullName evidence="2">Uncharacterized protein</fullName>
    </submittedName>
</protein>
<dbReference type="AlphaFoldDB" id="A0AAV8QB67"/>
<gene>
    <name evidence="2" type="ORF">OPV22_001040</name>
</gene>
<proteinExistence type="predicted"/>
<dbReference type="Proteomes" id="UP001222027">
    <property type="component" value="Unassembled WGS sequence"/>
</dbReference>
<feature type="region of interest" description="Disordered" evidence="1">
    <location>
        <begin position="97"/>
        <end position="119"/>
    </location>
</feature>
<keyword evidence="3" id="KW-1185">Reference proteome</keyword>
<dbReference type="EMBL" id="JAQQAF010000001">
    <property type="protein sequence ID" value="KAJ8510606.1"/>
    <property type="molecule type" value="Genomic_DNA"/>
</dbReference>
<name>A0AAV8QB67_ENSVE</name>
<feature type="compositionally biased region" description="Polar residues" evidence="1">
    <location>
        <begin position="98"/>
        <end position="107"/>
    </location>
</feature>
<sequence length="119" mass="13027">MARGVLRVDVSVFGVLTNGFSTRTGSNPSSGNGPFVLIFTSVSFNSFASFAFSSPSPHRHCFLLPDRHRRGVVNLLHQWTNLPLRLAPRVISLRPLPTAQNGLTSSPADGGVTRRTRRR</sequence>
<evidence type="ECO:0000313" key="3">
    <source>
        <dbReference type="Proteomes" id="UP001222027"/>
    </source>
</evidence>